<feature type="transmembrane region" description="Helical" evidence="1">
    <location>
        <begin position="7"/>
        <end position="25"/>
    </location>
</feature>
<dbReference type="Proteomes" id="UP000667650">
    <property type="component" value="Unassembled WGS sequence"/>
</dbReference>
<feature type="transmembrane region" description="Helical" evidence="1">
    <location>
        <begin position="151"/>
        <end position="170"/>
    </location>
</feature>
<comment type="caution">
    <text evidence="2">The sequence shown here is derived from an EMBL/GenBank/DDBJ whole genome shotgun (WGS) entry which is preliminary data.</text>
</comment>
<protein>
    <submittedName>
        <fullName evidence="2">Uncharacterized protein</fullName>
    </submittedName>
</protein>
<keyword evidence="3" id="KW-1185">Reference proteome</keyword>
<evidence type="ECO:0000313" key="3">
    <source>
        <dbReference type="Proteomes" id="UP000667650"/>
    </source>
</evidence>
<organism evidence="2 3">
    <name type="scientific">Flagellimonas ochracea</name>
    <dbReference type="NCBI Taxonomy" id="2696472"/>
    <lineage>
        <taxon>Bacteria</taxon>
        <taxon>Pseudomonadati</taxon>
        <taxon>Bacteroidota</taxon>
        <taxon>Flavobacteriia</taxon>
        <taxon>Flavobacteriales</taxon>
        <taxon>Flavobacteriaceae</taxon>
        <taxon>Flagellimonas</taxon>
    </lineage>
</organism>
<evidence type="ECO:0000256" key="1">
    <source>
        <dbReference type="SAM" id="Phobius"/>
    </source>
</evidence>
<dbReference type="RefSeq" id="WP_166523317.1">
    <property type="nucleotide sequence ID" value="NZ_JAAABI010000002.1"/>
</dbReference>
<evidence type="ECO:0000313" key="2">
    <source>
        <dbReference type="EMBL" id="NAY91922.1"/>
    </source>
</evidence>
<gene>
    <name evidence="2" type="ORF">GTQ34_08330</name>
</gene>
<accession>A0A964TBR0</accession>
<proteinExistence type="predicted"/>
<dbReference type="AlphaFoldDB" id="A0A964TBR0"/>
<name>A0A964TBR0_9FLAO</name>
<keyword evidence="1" id="KW-1133">Transmembrane helix</keyword>
<dbReference type="EMBL" id="JAAABI010000002">
    <property type="protein sequence ID" value="NAY91922.1"/>
    <property type="molecule type" value="Genomic_DNA"/>
</dbReference>
<reference evidence="2" key="1">
    <citation type="submission" date="2020-01" db="EMBL/GenBank/DDBJ databases">
        <title>Muricauda ochracea sp. nov., isolated from a tidal flat of Garorim bay in Korea.</title>
        <authorList>
            <person name="Kim D."/>
            <person name="Yoo Y."/>
            <person name="Kim J.-J."/>
        </authorList>
    </citation>
    <scope>NUCLEOTIDE SEQUENCE</scope>
    <source>
        <strain evidence="2">JGD-17</strain>
    </source>
</reference>
<sequence>MKIFLKILTSLWFGLWLFVAILMLFETPNQIKRDKEFVENDIKPSVEFVKSFKSDNKRLPNNREYYTWQQIYYDQDSIDLTQKVDSLIKSSGRIHYLRKPPADNNVDKEKFENIDWTRKYAISVWRGEWNEYYFSWSDNYETNNYSWKDGVIQSIMALVIGCIPFPFWLIKDKKNMLPHWLSLW</sequence>
<keyword evidence="1" id="KW-0812">Transmembrane</keyword>
<keyword evidence="1" id="KW-0472">Membrane</keyword>